<sequence>CGREACDADMGVRRLSSTQRDVYVRLTEFLLAEEYC</sequence>
<feature type="non-terminal residue" evidence="1">
    <location>
        <position position="1"/>
    </location>
</feature>
<dbReference type="KEGG" id="tcr:509441.5"/>
<dbReference type="GeneID" id="3532666"/>
<comment type="caution">
    <text evidence="1">The sequence shown here is derived from an EMBL/GenBank/DDBJ whole genome shotgun (WGS) entry which is preliminary data.</text>
</comment>
<keyword evidence="2" id="KW-1185">Reference proteome</keyword>
<dbReference type="EMBL" id="AAHK01003152">
    <property type="protein sequence ID" value="EAN81667.1"/>
    <property type="molecule type" value="Genomic_DNA"/>
</dbReference>
<reference evidence="1 2" key="1">
    <citation type="journal article" date="2005" name="Science">
        <title>The genome sequence of Trypanosoma cruzi, etiologic agent of Chagas disease.</title>
        <authorList>
            <person name="El-Sayed N.M."/>
            <person name="Myler P.J."/>
            <person name="Bartholomeu D.C."/>
            <person name="Nilsson D."/>
            <person name="Aggarwal G."/>
            <person name="Tran A.N."/>
            <person name="Ghedin E."/>
            <person name="Worthey E.A."/>
            <person name="Delcher A.L."/>
            <person name="Blandin G."/>
            <person name="Westenberger S.J."/>
            <person name="Caler E."/>
            <person name="Cerqueira G.C."/>
            <person name="Branche C."/>
            <person name="Haas B."/>
            <person name="Anupama A."/>
            <person name="Arner E."/>
            <person name="Aslund L."/>
            <person name="Attipoe P."/>
            <person name="Bontempi E."/>
            <person name="Bringaud F."/>
            <person name="Burton P."/>
            <person name="Cadag E."/>
            <person name="Campbell D.A."/>
            <person name="Carrington M."/>
            <person name="Crabtree J."/>
            <person name="Darban H."/>
            <person name="da Silveira J.F."/>
            <person name="de Jong P."/>
            <person name="Edwards K."/>
            <person name="Englund P.T."/>
            <person name="Fazelina G."/>
            <person name="Feldblyum T."/>
            <person name="Ferella M."/>
            <person name="Frasch A.C."/>
            <person name="Gull K."/>
            <person name="Horn D."/>
            <person name="Hou L."/>
            <person name="Huang Y."/>
            <person name="Kindlund E."/>
            <person name="Klingbeil M."/>
            <person name="Kluge S."/>
            <person name="Koo H."/>
            <person name="Lacerda D."/>
            <person name="Levin M.J."/>
            <person name="Lorenzi H."/>
            <person name="Louie T."/>
            <person name="Machado C.R."/>
            <person name="McCulloch R."/>
            <person name="McKenna A."/>
            <person name="Mizuno Y."/>
            <person name="Mottram J.C."/>
            <person name="Nelson S."/>
            <person name="Ochaya S."/>
            <person name="Osoegawa K."/>
            <person name="Pai G."/>
            <person name="Parsons M."/>
            <person name="Pentony M."/>
            <person name="Pettersson U."/>
            <person name="Pop M."/>
            <person name="Ramirez J.L."/>
            <person name="Rinta J."/>
            <person name="Robertson L."/>
            <person name="Salzberg S.L."/>
            <person name="Sanchez D.O."/>
            <person name="Seyler A."/>
            <person name="Sharma R."/>
            <person name="Shetty J."/>
            <person name="Simpson A.J."/>
            <person name="Sisk E."/>
            <person name="Tammi M.T."/>
            <person name="Tarleton R."/>
            <person name="Teixeira S."/>
            <person name="Van Aken S."/>
            <person name="Vogt C."/>
            <person name="Ward P.N."/>
            <person name="Wickstead B."/>
            <person name="Wortman J."/>
            <person name="White O."/>
            <person name="Fraser C.M."/>
            <person name="Stuart K.D."/>
            <person name="Andersson B."/>
        </authorList>
    </citation>
    <scope>NUCLEOTIDE SEQUENCE [LARGE SCALE GENOMIC DNA]</scope>
    <source>
        <strain evidence="1 2">CL Brener</strain>
    </source>
</reference>
<dbReference type="SMR" id="Q4CN15"/>
<dbReference type="AlphaFoldDB" id="Q4CN15"/>
<dbReference type="PaxDb" id="353153-Q4CN15"/>
<evidence type="ECO:0000313" key="1">
    <source>
        <dbReference type="EMBL" id="EAN81667.1"/>
    </source>
</evidence>
<organism evidence="1 2">
    <name type="scientific">Trypanosoma cruzi (strain CL Brener)</name>
    <dbReference type="NCBI Taxonomy" id="353153"/>
    <lineage>
        <taxon>Eukaryota</taxon>
        <taxon>Discoba</taxon>
        <taxon>Euglenozoa</taxon>
        <taxon>Kinetoplastea</taxon>
        <taxon>Metakinetoplastina</taxon>
        <taxon>Trypanosomatida</taxon>
        <taxon>Trypanosomatidae</taxon>
        <taxon>Trypanosoma</taxon>
        <taxon>Schizotrypanum</taxon>
    </lineage>
</organism>
<protein>
    <submittedName>
        <fullName evidence="1">DNA repair protein, putative</fullName>
    </submittedName>
</protein>
<accession>Q4CN15</accession>
<gene>
    <name evidence="1" type="ORF">Tc00.1047053509441.5</name>
</gene>
<dbReference type="Proteomes" id="UP000002296">
    <property type="component" value="Unassembled WGS sequence"/>
</dbReference>
<dbReference type="RefSeq" id="XP_803113.1">
    <property type="nucleotide sequence ID" value="XM_798020.1"/>
</dbReference>
<dbReference type="InParanoid" id="Q4CN15"/>
<evidence type="ECO:0000313" key="2">
    <source>
        <dbReference type="Proteomes" id="UP000002296"/>
    </source>
</evidence>
<name>Q4CN15_TRYCC</name>
<proteinExistence type="predicted"/>